<dbReference type="SUPFAM" id="SSF51294">
    <property type="entry name" value="Hedgehog/intein (Hint) domain"/>
    <property type="match status" value="1"/>
</dbReference>
<dbReference type="Pfam" id="PF13403">
    <property type="entry name" value="Hint_2"/>
    <property type="match status" value="1"/>
</dbReference>
<gene>
    <name evidence="2" type="ORF">GLS_c20430</name>
</gene>
<dbReference type="KEGG" id="goy:GLS_c20430"/>
<organism evidence="2 3">
    <name type="scientific">Gluconobacter oxydans DSM 3504</name>
    <dbReference type="NCBI Taxonomy" id="1288313"/>
    <lineage>
        <taxon>Bacteria</taxon>
        <taxon>Pseudomonadati</taxon>
        <taxon>Pseudomonadota</taxon>
        <taxon>Alphaproteobacteria</taxon>
        <taxon>Acetobacterales</taxon>
        <taxon>Acetobacteraceae</taxon>
        <taxon>Gluconobacter</taxon>
    </lineage>
</organism>
<accession>A0A067Z4D6</accession>
<dbReference type="InterPro" id="IPR030930">
    <property type="entry name" value="AIDA"/>
</dbReference>
<reference evidence="2 3" key="1">
    <citation type="journal article" date="2015" name="Appl. Microbiol. Biotechnol.">
        <title>The consequence of an additional NADH dehydrogenase paralog on the growth of Gluconobacter oxydans DSM3504.</title>
        <authorList>
            <person name="Kostner D."/>
            <person name="Luchterhand B."/>
            <person name="Junker A."/>
            <person name="Volland S."/>
            <person name="Daniel R."/>
            <person name="Buchs J."/>
            <person name="Liebl W."/>
            <person name="Ehrenreich A."/>
        </authorList>
    </citation>
    <scope>NUCLEOTIDE SEQUENCE [LARGE SCALE GENOMIC DNA]</scope>
    <source>
        <strain evidence="2">DSM 3504</strain>
    </source>
</reference>
<dbReference type="AlphaFoldDB" id="A0A067Z4D6"/>
<dbReference type="Gene3D" id="2.160.20.20">
    <property type="match status" value="1"/>
</dbReference>
<dbReference type="HOGENOM" id="CLU_021890_1_0_5"/>
<proteinExistence type="predicted"/>
<evidence type="ECO:0000313" key="2">
    <source>
        <dbReference type="EMBL" id="AHK71916.1"/>
    </source>
</evidence>
<sequence length="592" mass="62036">MTREYHAPSDCYYGRPFHSPSYDANGCSYSPHHAQSASGLTVSGCGRVLYVLNGDSITKTSIVNGGTVVVGYGGSSSYATISRDSLQAIISGGTSSHTTVGSGGIEAVYTNGSTTQTVLNGGDQVVFGGTATNTTVGKGSTQYVLTGQANGTTIGAGGTLAVSSWGTVSNASVLNGGTLVVNFGSVVQNTKLYTGSTLDLNFLRYNSSTTATISNDYLVITSNHGKISFKLADNYSGYAGQTVTLSRDSDGSTLVHLQEVCFLPGTLIATPDGERAIETFEIGDSVVTPDGQTRTLTWVGRAHARVRAGLPDDQAGYPVRIRANAIADGVPHTDLLVTGEHCLFLDGGFIPARMLVNGASIVWDYAITSYDYLHVETDGHSVILANGLATESYLDTGNRRNFTQTGRVVAFGGAPASWEHDAAAELVTDRTRVEPVWTAIAARSNVTAAPAATTTDAELLLQLPCGTLLAPSRIANDRAVFSLPDGVSDVRILSRTSRPCDVVGPFLDDRRDLGVLVGDVTLFESASTRQVTTHLTTDADGWHGREVAPMRWTAGNATLSLDTMAAAVLTLQIVAAGPYTVEDTTAPVARRA</sequence>
<dbReference type="InterPro" id="IPR028992">
    <property type="entry name" value="Hedgehog/Intein_dom"/>
</dbReference>
<evidence type="ECO:0000259" key="1">
    <source>
        <dbReference type="Pfam" id="PF13403"/>
    </source>
</evidence>
<evidence type="ECO:0000313" key="3">
    <source>
        <dbReference type="Proteomes" id="UP000031656"/>
    </source>
</evidence>
<dbReference type="RefSeq" id="WP_041112156.1">
    <property type="nucleotide sequence ID" value="NZ_CP004373.1"/>
</dbReference>
<dbReference type="Proteomes" id="UP000031656">
    <property type="component" value="Chromosome"/>
</dbReference>
<protein>
    <submittedName>
        <fullName evidence="2">Hint domain protein</fullName>
    </submittedName>
</protein>
<name>A0A067Z4D6_GLUOY</name>
<feature type="domain" description="Hedgehog/Intein (Hint)" evidence="1">
    <location>
        <begin position="260"/>
        <end position="396"/>
    </location>
</feature>
<dbReference type="InterPro" id="IPR036844">
    <property type="entry name" value="Hint_dom_sf"/>
</dbReference>
<dbReference type="InterPro" id="IPR012332">
    <property type="entry name" value="Autotransporter_pectin_lyase_C"/>
</dbReference>
<dbReference type="GeneID" id="56906266"/>
<dbReference type="NCBIfam" id="TIGR04415">
    <property type="entry name" value="O_hepto_targRPT"/>
    <property type="match status" value="3"/>
</dbReference>
<dbReference type="EMBL" id="CP004373">
    <property type="protein sequence ID" value="AHK71916.1"/>
    <property type="molecule type" value="Genomic_DNA"/>
</dbReference>